<name>A0ABW5M1I0_9BACT</name>
<dbReference type="RefSeq" id="WP_381521970.1">
    <property type="nucleotide sequence ID" value="NZ_JBHULN010000005.1"/>
</dbReference>
<keyword evidence="2" id="KW-1185">Reference proteome</keyword>
<dbReference type="Proteomes" id="UP001597469">
    <property type="component" value="Unassembled WGS sequence"/>
</dbReference>
<accession>A0ABW5M1I0</accession>
<evidence type="ECO:0000313" key="1">
    <source>
        <dbReference type="EMBL" id="MFD2570890.1"/>
    </source>
</evidence>
<evidence type="ECO:0000313" key="2">
    <source>
        <dbReference type="Proteomes" id="UP001597469"/>
    </source>
</evidence>
<organism evidence="1 2">
    <name type="scientific">Spirosoma soli</name>
    <dbReference type="NCBI Taxonomy" id="1770529"/>
    <lineage>
        <taxon>Bacteria</taxon>
        <taxon>Pseudomonadati</taxon>
        <taxon>Bacteroidota</taxon>
        <taxon>Cytophagia</taxon>
        <taxon>Cytophagales</taxon>
        <taxon>Cytophagaceae</taxon>
        <taxon>Spirosoma</taxon>
    </lineage>
</organism>
<gene>
    <name evidence="1" type="ORF">ACFSUS_09620</name>
</gene>
<protein>
    <submittedName>
        <fullName evidence="1">Uncharacterized protein</fullName>
    </submittedName>
</protein>
<comment type="caution">
    <text evidence="1">The sequence shown here is derived from an EMBL/GenBank/DDBJ whole genome shotgun (WGS) entry which is preliminary data.</text>
</comment>
<reference evidence="2" key="1">
    <citation type="journal article" date="2019" name="Int. J. Syst. Evol. Microbiol.">
        <title>The Global Catalogue of Microorganisms (GCM) 10K type strain sequencing project: providing services to taxonomists for standard genome sequencing and annotation.</title>
        <authorList>
            <consortium name="The Broad Institute Genomics Platform"/>
            <consortium name="The Broad Institute Genome Sequencing Center for Infectious Disease"/>
            <person name="Wu L."/>
            <person name="Ma J."/>
        </authorList>
    </citation>
    <scope>NUCLEOTIDE SEQUENCE [LARGE SCALE GENOMIC DNA]</scope>
    <source>
        <strain evidence="2">KCTC 42805</strain>
    </source>
</reference>
<dbReference type="EMBL" id="JBHULN010000005">
    <property type="protein sequence ID" value="MFD2570890.1"/>
    <property type="molecule type" value="Genomic_DNA"/>
</dbReference>
<proteinExistence type="predicted"/>
<sequence>MFDDQGSGLNDLFVIIDGAISHTYVVDSSGLGDFFDTANEPLLTEEALIKSKKADVAYLILLWEEMLLNAQPICYLPFDLSDQYVGALKIVKGRKLHTITQVCSPVITSGVQKDYFLQVQKEIDWQKSADFKWSISPSAMLTGLRWSLAKLEQPVIPLRYE</sequence>